<evidence type="ECO:0000313" key="1">
    <source>
        <dbReference type="EMBL" id="GFS29244.1"/>
    </source>
</evidence>
<dbReference type="AlphaFoldDB" id="A0A8X6I5R8"/>
<reference evidence="1" key="1">
    <citation type="submission" date="2020-08" db="EMBL/GenBank/DDBJ databases">
        <title>Multicomponent nature underlies the extraordinary mechanical properties of spider dragline silk.</title>
        <authorList>
            <person name="Kono N."/>
            <person name="Nakamura H."/>
            <person name="Mori M."/>
            <person name="Yoshida Y."/>
            <person name="Ohtoshi R."/>
            <person name="Malay A.D."/>
            <person name="Moran D.A.P."/>
            <person name="Tomita M."/>
            <person name="Numata K."/>
            <person name="Arakawa K."/>
        </authorList>
    </citation>
    <scope>NUCLEOTIDE SEQUENCE</scope>
</reference>
<sequence>MGTMTDFLNFQDLFKEMDLPVPLSPVPLTPVSSPRPMSPLAESVTKFLSFEKSVAESFELSFAESVAKSYDPCSTLGHFFKTWALRGQTHGHFSHSTGNGSSTT</sequence>
<dbReference type="EMBL" id="BMAW01041544">
    <property type="protein sequence ID" value="GFS29244.1"/>
    <property type="molecule type" value="Genomic_DNA"/>
</dbReference>
<proteinExistence type="predicted"/>
<gene>
    <name evidence="1" type="ORF">NPIL_123271</name>
</gene>
<keyword evidence="2" id="KW-1185">Reference proteome</keyword>
<protein>
    <submittedName>
        <fullName evidence="1">Uncharacterized protein</fullName>
    </submittedName>
</protein>
<comment type="caution">
    <text evidence="1">The sequence shown here is derived from an EMBL/GenBank/DDBJ whole genome shotgun (WGS) entry which is preliminary data.</text>
</comment>
<accession>A0A8X6I5R8</accession>
<organism evidence="1 2">
    <name type="scientific">Nephila pilipes</name>
    <name type="common">Giant wood spider</name>
    <name type="synonym">Nephila maculata</name>
    <dbReference type="NCBI Taxonomy" id="299642"/>
    <lineage>
        <taxon>Eukaryota</taxon>
        <taxon>Metazoa</taxon>
        <taxon>Ecdysozoa</taxon>
        <taxon>Arthropoda</taxon>
        <taxon>Chelicerata</taxon>
        <taxon>Arachnida</taxon>
        <taxon>Araneae</taxon>
        <taxon>Araneomorphae</taxon>
        <taxon>Entelegynae</taxon>
        <taxon>Araneoidea</taxon>
        <taxon>Nephilidae</taxon>
        <taxon>Nephila</taxon>
    </lineage>
</organism>
<dbReference type="Proteomes" id="UP000887013">
    <property type="component" value="Unassembled WGS sequence"/>
</dbReference>
<evidence type="ECO:0000313" key="2">
    <source>
        <dbReference type="Proteomes" id="UP000887013"/>
    </source>
</evidence>
<name>A0A8X6I5R8_NEPPI</name>